<reference evidence="1 2" key="1">
    <citation type="submission" date="2021-07" db="EMBL/GenBank/DDBJ databases">
        <authorList>
            <person name="So Y."/>
        </authorList>
    </citation>
    <scope>NUCLEOTIDE SEQUENCE [LARGE SCALE GENOMIC DNA]</scope>
    <source>
        <strain evidence="1 2">HJA6</strain>
    </source>
</reference>
<dbReference type="EMBL" id="JAHYBZ010000001">
    <property type="protein sequence ID" value="MBW6397001.1"/>
    <property type="molecule type" value="Genomic_DNA"/>
</dbReference>
<gene>
    <name evidence="1" type="ORF">KPL78_04030</name>
</gene>
<evidence type="ECO:0000313" key="2">
    <source>
        <dbReference type="Proteomes" id="UP001196565"/>
    </source>
</evidence>
<dbReference type="Proteomes" id="UP001196565">
    <property type="component" value="Unassembled WGS sequence"/>
</dbReference>
<evidence type="ECO:0000313" key="1">
    <source>
        <dbReference type="EMBL" id="MBW6397001.1"/>
    </source>
</evidence>
<protein>
    <submittedName>
        <fullName evidence="1">Uncharacterized protein</fullName>
    </submittedName>
</protein>
<keyword evidence="2" id="KW-1185">Reference proteome</keyword>
<sequence>MKWKDGKKFQLIRENIRLAIHVACVATRCRATMDRGTALTMLRSAPDALTAIGAGDTL</sequence>
<comment type="caution">
    <text evidence="1">The sequence shown here is derived from an EMBL/GenBank/DDBJ whole genome shotgun (WGS) entry which is preliminary data.</text>
</comment>
<name>A0ABS7A3Y1_9PROT</name>
<proteinExistence type="predicted"/>
<accession>A0ABS7A3Y1</accession>
<organism evidence="1 2">
    <name type="scientific">Roseomonas alba</name>
    <dbReference type="NCBI Taxonomy" id="2846776"/>
    <lineage>
        <taxon>Bacteria</taxon>
        <taxon>Pseudomonadati</taxon>
        <taxon>Pseudomonadota</taxon>
        <taxon>Alphaproteobacteria</taxon>
        <taxon>Acetobacterales</taxon>
        <taxon>Roseomonadaceae</taxon>
        <taxon>Roseomonas</taxon>
    </lineage>
</organism>